<protein>
    <submittedName>
        <fullName evidence="1">Uncharacterized protein</fullName>
    </submittedName>
</protein>
<dbReference type="Proteomes" id="UP000487268">
    <property type="component" value="Unassembled WGS sequence"/>
</dbReference>
<reference evidence="1 2" key="1">
    <citation type="submission" date="2019-10" db="EMBL/GenBank/DDBJ databases">
        <title>Actinomadura rubteroloni sp. nov. and Actinomadura macrotermitis sp. nov., isolated from the gut of fungus growing-termite Macrotermes natalensis.</title>
        <authorList>
            <person name="Benndorf R."/>
            <person name="Martin K."/>
            <person name="Kuefner M."/>
            <person name="De Beer W."/>
            <person name="Kaster A.-K."/>
            <person name="Vollmers J."/>
            <person name="Poulsen M."/>
            <person name="Beemelmanns C."/>
        </authorList>
    </citation>
    <scope>NUCLEOTIDE SEQUENCE [LARGE SCALE GENOMIC DNA]</scope>
    <source>
        <strain evidence="1 2">RB68</strain>
    </source>
</reference>
<dbReference type="RefSeq" id="WP_153533119.1">
    <property type="nucleotide sequence ID" value="NZ_WEGH01000002.1"/>
</dbReference>
<sequence length="53" mass="5856">MRHLAYAGLRREGLPLVSVTGDYSRKQVTVRLRRGTCPQVLGGDLQWCIGLAS</sequence>
<keyword evidence="2" id="KW-1185">Reference proteome</keyword>
<evidence type="ECO:0000313" key="1">
    <source>
        <dbReference type="EMBL" id="MQY04993.1"/>
    </source>
</evidence>
<evidence type="ECO:0000313" key="2">
    <source>
        <dbReference type="Proteomes" id="UP000487268"/>
    </source>
</evidence>
<name>A0A7K0BV12_9ACTN</name>
<gene>
    <name evidence="1" type="ORF">ACRB68_30560</name>
</gene>
<proteinExistence type="predicted"/>
<dbReference type="AlphaFoldDB" id="A0A7K0BV12"/>
<dbReference type="EMBL" id="WEGH01000002">
    <property type="protein sequence ID" value="MQY04993.1"/>
    <property type="molecule type" value="Genomic_DNA"/>
</dbReference>
<organism evidence="1 2">
    <name type="scientific">Actinomadura macrotermitis</name>
    <dbReference type="NCBI Taxonomy" id="2585200"/>
    <lineage>
        <taxon>Bacteria</taxon>
        <taxon>Bacillati</taxon>
        <taxon>Actinomycetota</taxon>
        <taxon>Actinomycetes</taxon>
        <taxon>Streptosporangiales</taxon>
        <taxon>Thermomonosporaceae</taxon>
        <taxon>Actinomadura</taxon>
    </lineage>
</organism>
<comment type="caution">
    <text evidence="1">The sequence shown here is derived from an EMBL/GenBank/DDBJ whole genome shotgun (WGS) entry which is preliminary data.</text>
</comment>
<accession>A0A7K0BV12</accession>